<dbReference type="Pfam" id="PF07733">
    <property type="entry name" value="DNA_pol3_alpha"/>
    <property type="match status" value="1"/>
</dbReference>
<dbReference type="EC" id="2.7.7.7" evidence="9"/>
<dbReference type="KEGG" id="sbat:G4Z16_00700"/>
<evidence type="ECO:0000313" key="11">
    <source>
        <dbReference type="EMBL" id="QPP05151.1"/>
    </source>
</evidence>
<evidence type="ECO:0000313" key="12">
    <source>
        <dbReference type="Proteomes" id="UP000595046"/>
    </source>
</evidence>
<dbReference type="Gene3D" id="1.10.150.870">
    <property type="match status" value="1"/>
</dbReference>
<protein>
    <recommendedName>
        <fullName evidence="9">Error-prone DNA polymerase</fullName>
        <ecNumber evidence="9">2.7.7.7</ecNumber>
    </recommendedName>
</protein>
<dbReference type="InterPro" id="IPR004805">
    <property type="entry name" value="DnaE2/DnaE/PolC"/>
</dbReference>
<dbReference type="InterPro" id="IPR004013">
    <property type="entry name" value="PHP_dom"/>
</dbReference>
<proteinExistence type="inferred from homology"/>
<dbReference type="GO" id="GO:0008408">
    <property type="term" value="F:3'-5' exonuclease activity"/>
    <property type="evidence" value="ECO:0007669"/>
    <property type="project" value="InterPro"/>
</dbReference>
<dbReference type="Gene3D" id="3.20.20.140">
    <property type="entry name" value="Metal-dependent hydrolases"/>
    <property type="match status" value="1"/>
</dbReference>
<dbReference type="Pfam" id="PF14579">
    <property type="entry name" value="HHH_6"/>
    <property type="match status" value="1"/>
</dbReference>
<comment type="catalytic activity">
    <reaction evidence="8 9">
        <text>DNA(n) + a 2'-deoxyribonucleoside 5'-triphosphate = DNA(n+1) + diphosphate</text>
        <dbReference type="Rhea" id="RHEA:22508"/>
        <dbReference type="Rhea" id="RHEA-COMP:17339"/>
        <dbReference type="Rhea" id="RHEA-COMP:17340"/>
        <dbReference type="ChEBI" id="CHEBI:33019"/>
        <dbReference type="ChEBI" id="CHEBI:61560"/>
        <dbReference type="ChEBI" id="CHEBI:173112"/>
        <dbReference type="EC" id="2.7.7.7"/>
    </reaction>
</comment>
<keyword evidence="12" id="KW-1185">Reference proteome</keyword>
<evidence type="ECO:0000256" key="3">
    <source>
        <dbReference type="ARBA" id="ARBA00022695"/>
    </source>
</evidence>
<keyword evidence="4 9" id="KW-0235">DNA replication</keyword>
<dbReference type="GO" id="GO:0003887">
    <property type="term" value="F:DNA-directed DNA polymerase activity"/>
    <property type="evidence" value="ECO:0007669"/>
    <property type="project" value="UniProtKB-UniRule"/>
</dbReference>
<dbReference type="NCBIfam" id="TIGR00594">
    <property type="entry name" value="polc"/>
    <property type="match status" value="1"/>
</dbReference>
<organism evidence="11 12">
    <name type="scientific">Streptomyces bathyalis</name>
    <dbReference type="NCBI Taxonomy" id="2710756"/>
    <lineage>
        <taxon>Bacteria</taxon>
        <taxon>Bacillati</taxon>
        <taxon>Actinomycetota</taxon>
        <taxon>Actinomycetes</taxon>
        <taxon>Kitasatosporales</taxon>
        <taxon>Streptomycetaceae</taxon>
        <taxon>Streptomyces</taxon>
    </lineage>
</organism>
<keyword evidence="1 9" id="KW-0963">Cytoplasm</keyword>
<dbReference type="InterPro" id="IPR023073">
    <property type="entry name" value="DnaE2"/>
</dbReference>
<dbReference type="Proteomes" id="UP000595046">
    <property type="component" value="Chromosome"/>
</dbReference>
<name>A0A7T1T2E5_9ACTN</name>
<evidence type="ECO:0000259" key="10">
    <source>
        <dbReference type="SMART" id="SM00481"/>
    </source>
</evidence>
<dbReference type="SMART" id="SM00481">
    <property type="entry name" value="POLIIIAc"/>
    <property type="match status" value="1"/>
</dbReference>
<dbReference type="InterPro" id="IPR011708">
    <property type="entry name" value="DNA_pol3_alpha_NTPase_dom"/>
</dbReference>
<dbReference type="InterPro" id="IPR003141">
    <property type="entry name" value="Pol/His_phosphatase_N"/>
</dbReference>
<evidence type="ECO:0000256" key="5">
    <source>
        <dbReference type="ARBA" id="ARBA00022763"/>
    </source>
</evidence>
<keyword evidence="2 9" id="KW-0808">Transferase</keyword>
<dbReference type="CDD" id="cd04485">
    <property type="entry name" value="DnaE_OBF"/>
    <property type="match status" value="1"/>
</dbReference>
<dbReference type="EMBL" id="CP048882">
    <property type="protein sequence ID" value="QPP05151.1"/>
    <property type="molecule type" value="Genomic_DNA"/>
</dbReference>
<dbReference type="InterPro" id="IPR016195">
    <property type="entry name" value="Pol/histidinol_Pase-like"/>
</dbReference>
<reference evidence="12" key="1">
    <citation type="submission" date="2020-02" db="EMBL/GenBank/DDBJ databases">
        <title>Streptomyces sp. ASO4wet.</title>
        <authorList>
            <person name="Risdian C."/>
            <person name="Landwehr W."/>
            <person name="Schupp P."/>
            <person name="Wink J."/>
        </authorList>
    </citation>
    <scope>NUCLEOTIDE SEQUENCE [LARGE SCALE GENOMIC DNA]</scope>
    <source>
        <strain evidence="12">ASO4wet</strain>
    </source>
</reference>
<comment type="subcellular location">
    <subcellularLocation>
        <location evidence="9">Cytoplasm</location>
    </subcellularLocation>
</comment>
<evidence type="ECO:0000256" key="4">
    <source>
        <dbReference type="ARBA" id="ARBA00022705"/>
    </source>
</evidence>
<dbReference type="Pfam" id="PF17657">
    <property type="entry name" value="DNA_pol3_finger"/>
    <property type="match status" value="1"/>
</dbReference>
<dbReference type="HAMAP" id="MF_01902">
    <property type="entry name" value="DNApol_error_prone"/>
    <property type="match status" value="1"/>
</dbReference>
<dbReference type="NCBIfam" id="NF004225">
    <property type="entry name" value="PRK05672.1"/>
    <property type="match status" value="1"/>
</dbReference>
<evidence type="ECO:0000256" key="8">
    <source>
        <dbReference type="ARBA" id="ARBA00049244"/>
    </source>
</evidence>
<keyword evidence="3 9" id="KW-0548">Nucleotidyltransferase</keyword>
<keyword evidence="7 9" id="KW-0234">DNA repair</keyword>
<dbReference type="RefSeq" id="WP_197348649.1">
    <property type="nucleotide sequence ID" value="NZ_CP048882.1"/>
</dbReference>
<dbReference type="GO" id="GO:0005737">
    <property type="term" value="C:cytoplasm"/>
    <property type="evidence" value="ECO:0007669"/>
    <property type="project" value="UniProtKB-SubCell"/>
</dbReference>
<dbReference type="InterPro" id="IPR040982">
    <property type="entry name" value="DNA_pol3_finger"/>
</dbReference>
<feature type="domain" description="Polymerase/histidinol phosphatase N-terminal" evidence="10">
    <location>
        <begin position="23"/>
        <end position="90"/>
    </location>
</feature>
<evidence type="ECO:0000256" key="1">
    <source>
        <dbReference type="ARBA" id="ARBA00022490"/>
    </source>
</evidence>
<accession>A0A7T1T2E5</accession>
<evidence type="ECO:0000256" key="7">
    <source>
        <dbReference type="ARBA" id="ARBA00023204"/>
    </source>
</evidence>
<evidence type="ECO:0000256" key="2">
    <source>
        <dbReference type="ARBA" id="ARBA00022679"/>
    </source>
</evidence>
<dbReference type="PANTHER" id="PTHR32294">
    <property type="entry name" value="DNA POLYMERASE III SUBUNIT ALPHA"/>
    <property type="match status" value="1"/>
</dbReference>
<comment type="function">
    <text evidence="9">DNA polymerase involved in damage-induced mutagenesis and translesion synthesis (TLS). It is not the major replicative DNA polymerase.</text>
</comment>
<evidence type="ECO:0000256" key="6">
    <source>
        <dbReference type="ARBA" id="ARBA00022932"/>
    </source>
</evidence>
<keyword evidence="6 9" id="KW-0239">DNA-directed DNA polymerase</keyword>
<sequence length="1047" mass="113100">MADPGRGRLLRLPTRRRDRPGWAELHVHSSFSFLQGASSVEELAAQATKLGIEVLAVTDREGLYAARRLAAAAREHGLGTVYGAELELPFPYKPVVVLARDLTGFRQLAATLSAAQLAGSKGAPVYDLQHLADAARGGHWAVLTGCPSPEQAPARNAAELDDEHAALRYLEHLADLVGPDVLHVELIDHALPTDSTRNNTLHAAAGRLGLPVVASNAVHYATPAQARLAQALAALRRREDLDHAAGHVPPAPTAHLRSPGEMARRLARYPEVLENTLRLGRSCVVDLADLRPQLPGFPVPAGHTETSFLRHLATRAAEHTYGPRETSAAQVAWRQLDRELDVVEQLEMAGYFLIVHDIVQYATGAGIWCQGRGSAANSVICYALGITAVDPIKHKLLFERFLSVERAEAPDIDIDFENARREEVIQYVYRRWGRTHAAQVANVITYRPRLAVRDAARALGYATGHIDEMTRHIQHHEPPGDDAGIPTDVVELAAQLDGLPRHMGVHVGGMVLTRQPIGEIMPVEWATAEGRSVLQGDKDDVEEAGLVKIDLLGLGMLSALHTACDLIAHHHGPVYDLTSIPPNDPGVYAMISAADTVGLFQVESRAQMSTLPRLRPESFADLVVAVSLIRPGPIQGGSVHPYLRRRAGHEKVTYPHPLAQPALERTLGVPLYQEQMMRLAMDCAGFGPGEADQLRKALAAKHAPERVAKLRQRLMEGMTARGIPPAAAEELYTMIQAFSGYGFPESHSQSLAHIVYASAWIKLHYPAAYIAGILANQPMGFYSPLTLIGDARRRGITVRGIDVTHSGPHAGLEPDEASTGGRAIRLGLTGIRGLSAEAAHAIADGRPYAGLEDFARRTRLPTRLLENLATAGAFDGFGVSRREALWAAGALATADEALLPGTTAPPDPPALPAMTVIEETFADLWATGASPDSHPVQHLRPHLDARGVLPAAAVRNEPDDTTVVFGGLVTHRQRPPTAKGTCFLNIEDETGMVNVIVPPPVWDAHMKMAVDHAALLIHGRIERARGAINVVARRLEPLTITTPTGRR</sequence>
<dbReference type="GO" id="GO:0006281">
    <property type="term" value="P:DNA repair"/>
    <property type="evidence" value="ECO:0007669"/>
    <property type="project" value="UniProtKB-UniRule"/>
</dbReference>
<comment type="similarity">
    <text evidence="9">Belongs to the DNA polymerase type-C family. DnaE2 subfamily.</text>
</comment>
<evidence type="ECO:0000256" key="9">
    <source>
        <dbReference type="HAMAP-Rule" id="MF_01902"/>
    </source>
</evidence>
<dbReference type="GO" id="GO:0006260">
    <property type="term" value="P:DNA replication"/>
    <property type="evidence" value="ECO:0007669"/>
    <property type="project" value="UniProtKB-KW"/>
</dbReference>
<dbReference type="InterPro" id="IPR029460">
    <property type="entry name" value="DNAPol_HHH"/>
</dbReference>
<dbReference type="Pfam" id="PF02811">
    <property type="entry name" value="PHP"/>
    <property type="match status" value="1"/>
</dbReference>
<dbReference type="SUPFAM" id="SSF89550">
    <property type="entry name" value="PHP domain-like"/>
    <property type="match status" value="1"/>
</dbReference>
<keyword evidence="5 9" id="KW-0227">DNA damage</keyword>
<dbReference type="PANTHER" id="PTHR32294:SF4">
    <property type="entry name" value="ERROR-PRONE DNA POLYMERASE"/>
    <property type="match status" value="1"/>
</dbReference>
<gene>
    <name evidence="11" type="primary">dnaE</name>
    <name evidence="9" type="synonym">dnaE2</name>
    <name evidence="11" type="ORF">G4Z16_00700</name>
</gene>
<dbReference type="AlphaFoldDB" id="A0A7T1T2E5"/>